<dbReference type="AlphaFoldDB" id="A0A2U1NB76"/>
<keyword evidence="3" id="KW-1185">Reference proteome</keyword>
<evidence type="ECO:0008006" key="4">
    <source>
        <dbReference type="Google" id="ProtNLM"/>
    </source>
</evidence>
<evidence type="ECO:0000256" key="1">
    <source>
        <dbReference type="SAM" id="MobiDB-lite"/>
    </source>
</evidence>
<dbReference type="PANTHER" id="PTHR37610:SF40">
    <property type="entry name" value="OS01G0909600 PROTEIN"/>
    <property type="match status" value="1"/>
</dbReference>
<feature type="compositionally biased region" description="Polar residues" evidence="1">
    <location>
        <begin position="1"/>
        <end position="12"/>
    </location>
</feature>
<organism evidence="2 3">
    <name type="scientific">Artemisia annua</name>
    <name type="common">Sweet wormwood</name>
    <dbReference type="NCBI Taxonomy" id="35608"/>
    <lineage>
        <taxon>Eukaryota</taxon>
        <taxon>Viridiplantae</taxon>
        <taxon>Streptophyta</taxon>
        <taxon>Embryophyta</taxon>
        <taxon>Tracheophyta</taxon>
        <taxon>Spermatophyta</taxon>
        <taxon>Magnoliopsida</taxon>
        <taxon>eudicotyledons</taxon>
        <taxon>Gunneridae</taxon>
        <taxon>Pentapetalae</taxon>
        <taxon>asterids</taxon>
        <taxon>campanulids</taxon>
        <taxon>Asterales</taxon>
        <taxon>Asteraceae</taxon>
        <taxon>Asteroideae</taxon>
        <taxon>Anthemideae</taxon>
        <taxon>Artemisiinae</taxon>
        <taxon>Artemisia</taxon>
    </lineage>
</organism>
<dbReference type="OrthoDB" id="911950at2759"/>
<gene>
    <name evidence="2" type="ORF">CTI12_AA279710</name>
</gene>
<dbReference type="EMBL" id="PKPP01003191">
    <property type="protein sequence ID" value="PWA70727.1"/>
    <property type="molecule type" value="Genomic_DNA"/>
</dbReference>
<accession>A0A2U1NB76</accession>
<name>A0A2U1NB76_ARTAN</name>
<sequence>MAIGNNDSTGGSNDLHGVNGGNPNHQLPEMNVNDPLWIRCDYMVTCWILNSMIAELSDSFLYSQSASDLWKDLEERYGTSNGPLIYQVEREFFN</sequence>
<comment type="caution">
    <text evidence="2">The sequence shown here is derived from an EMBL/GenBank/DDBJ whole genome shotgun (WGS) entry which is preliminary data.</text>
</comment>
<dbReference type="Proteomes" id="UP000245207">
    <property type="component" value="Unassembled WGS sequence"/>
</dbReference>
<reference evidence="2 3" key="1">
    <citation type="journal article" date="2018" name="Mol. Plant">
        <title>The genome of Artemisia annua provides insight into the evolution of Asteraceae family and artemisinin biosynthesis.</title>
        <authorList>
            <person name="Shen Q."/>
            <person name="Zhang L."/>
            <person name="Liao Z."/>
            <person name="Wang S."/>
            <person name="Yan T."/>
            <person name="Shi P."/>
            <person name="Liu M."/>
            <person name="Fu X."/>
            <person name="Pan Q."/>
            <person name="Wang Y."/>
            <person name="Lv Z."/>
            <person name="Lu X."/>
            <person name="Zhang F."/>
            <person name="Jiang W."/>
            <person name="Ma Y."/>
            <person name="Chen M."/>
            <person name="Hao X."/>
            <person name="Li L."/>
            <person name="Tang Y."/>
            <person name="Lv G."/>
            <person name="Zhou Y."/>
            <person name="Sun X."/>
            <person name="Brodelius P.E."/>
            <person name="Rose J.K.C."/>
            <person name="Tang K."/>
        </authorList>
    </citation>
    <scope>NUCLEOTIDE SEQUENCE [LARGE SCALE GENOMIC DNA]</scope>
    <source>
        <strain evidence="3">cv. Huhao1</strain>
        <tissue evidence="2">Leaf</tissue>
    </source>
</reference>
<evidence type="ECO:0000313" key="2">
    <source>
        <dbReference type="EMBL" id="PWA70727.1"/>
    </source>
</evidence>
<evidence type="ECO:0000313" key="3">
    <source>
        <dbReference type="Proteomes" id="UP000245207"/>
    </source>
</evidence>
<proteinExistence type="predicted"/>
<protein>
    <recommendedName>
        <fullName evidence="4">Retrotransposon Copia-like N-terminal domain-containing protein</fullName>
    </recommendedName>
</protein>
<feature type="region of interest" description="Disordered" evidence="1">
    <location>
        <begin position="1"/>
        <end position="26"/>
    </location>
</feature>
<dbReference type="PANTHER" id="PTHR37610">
    <property type="entry name" value="CCHC-TYPE DOMAIN-CONTAINING PROTEIN"/>
    <property type="match status" value="1"/>
</dbReference>